<sequence>MSHPALKIDHSEPYAAIAPSRQELSQVGRTVLVTGGNSGIGFAIARGFIKASAKHVIIVARRADVVVAAAKQLTQAAITLGSPTTVTGVSCDISNLESVDGLWDQLKKQSIVVDVLVLNAASAGLAAPILEAGRDAVWADFETNVRSSLDLTERFYKQTGPGAGTKKFLVNVSSIVSYMWNSMGPERPSYGLTKSSATLLVQQIAKDTKVQDMQIVSFHPGGVLTDMARKAGYDENSGIPFDHEDLPGHFAVWAASDEAQHLHGRFVWAGWDVDEVQATLGPQIAGPGHFLKVGIEGLSESGPNPLYERIMKLQREKVETNQDLRHVKSLASCRLAGIPLPNGPFPIFIYAHLNTLNSHRLYTLHTHRIASSACAISPAPSILPHSAFTHRHLARNPRPAGTISIISLSGQAPTHQTPAQGLGMATYGCARCKASKVKCDETKPSCNRCVARRLTCPGYPLGVVRWSTKHEVYSPPGTDPALPAASSSGVPVVNRLVCLDSAPPRISSNSPPDSHAASRPQTTENHASETRGASHARGASNTSIKPKVAADSTRTSTSTGRPPKQTTLASQPYRKSMPINHAIQRKTYIPPPIDNLPQNLVDYYFRDVCSVFSSYDSDLNPFRSYVSQVYSTSAPVYHAMLSSSAARLADNDPKLTIVGLQYQSQALRCIAESLKLGNEMPQDTLFAIFIVGLSTAWHDGRDIGLAHFRAAQRAITSDLICKRGTNPSIINFFKFALTYWEMALSLVSDDVELASGIEKESEGHSAGNKRVVPHPWTGVSTSIQIIFTRIAKVMRSLRFVQSPSEWDIARYQKLSEDAENLEVAMLTSELPNLSEVEDSGDVNTPPVHHILLAEAYIFGGLYQVYRKFPDILERRRQHASGFTWSKTYAKNNPIADWYSSLPNDATDDTLLRSLGMNVLDRLQKIDITSGTRSVQGILICVAAGSLEMPSPFTLETTLLDDRAMPADIALESESKRVAELRAFTVSRLSSLRKLIHSRPVDLMLQVVKEMFRRLDVGEEVFWLDVIHDMNCETMLG</sequence>
<name>A0ACC1MV16_9HYPO</name>
<evidence type="ECO:0000313" key="2">
    <source>
        <dbReference type="Proteomes" id="UP001143910"/>
    </source>
</evidence>
<proteinExistence type="predicted"/>
<keyword evidence="2" id="KW-1185">Reference proteome</keyword>
<dbReference type="EMBL" id="JANJQO010001457">
    <property type="protein sequence ID" value="KAJ2970842.1"/>
    <property type="molecule type" value="Genomic_DNA"/>
</dbReference>
<comment type="caution">
    <text evidence="1">The sequence shown here is derived from an EMBL/GenBank/DDBJ whole genome shotgun (WGS) entry which is preliminary data.</text>
</comment>
<protein>
    <submittedName>
        <fullName evidence="1">Uncharacterized protein</fullName>
    </submittedName>
</protein>
<accession>A0ACC1MV16</accession>
<reference evidence="1" key="1">
    <citation type="submission" date="2022-08" db="EMBL/GenBank/DDBJ databases">
        <title>Genome Sequence of Lecanicillium fungicola.</title>
        <authorList>
            <person name="Buettner E."/>
        </authorList>
    </citation>
    <scope>NUCLEOTIDE SEQUENCE</scope>
    <source>
        <strain evidence="1">Babe33</strain>
    </source>
</reference>
<dbReference type="Proteomes" id="UP001143910">
    <property type="component" value="Unassembled WGS sequence"/>
</dbReference>
<gene>
    <name evidence="1" type="ORF">NQ176_g7988</name>
</gene>
<organism evidence="1 2">
    <name type="scientific">Zarea fungicola</name>
    <dbReference type="NCBI Taxonomy" id="93591"/>
    <lineage>
        <taxon>Eukaryota</taxon>
        <taxon>Fungi</taxon>
        <taxon>Dikarya</taxon>
        <taxon>Ascomycota</taxon>
        <taxon>Pezizomycotina</taxon>
        <taxon>Sordariomycetes</taxon>
        <taxon>Hypocreomycetidae</taxon>
        <taxon>Hypocreales</taxon>
        <taxon>Cordycipitaceae</taxon>
        <taxon>Zarea</taxon>
    </lineage>
</organism>
<evidence type="ECO:0000313" key="1">
    <source>
        <dbReference type="EMBL" id="KAJ2970842.1"/>
    </source>
</evidence>